<reference evidence="6 7" key="1">
    <citation type="submission" date="2021-03" db="EMBL/GenBank/DDBJ databases">
        <authorList>
            <person name="Gilmore M.S."/>
            <person name="Schwartzman J."/>
            <person name="Van Tyne D."/>
            <person name="Martin M."/>
            <person name="Earl A.M."/>
            <person name="Manson A.L."/>
            <person name="Straub T."/>
            <person name="Salamzade R."/>
            <person name="Saavedra J."/>
            <person name="Lebreton F."/>
            <person name="Prichula J."/>
            <person name="Schaufler K."/>
            <person name="Gaca A."/>
            <person name="Sgardioli B."/>
            <person name="Wagenaar J."/>
            <person name="Strong T."/>
        </authorList>
    </citation>
    <scope>NUCLEOTIDE SEQUENCE [LARGE SCALE GENOMIC DNA]</scope>
    <source>
        <strain evidence="6 7">665A</strain>
    </source>
</reference>
<dbReference type="SUPFAM" id="SSF46894">
    <property type="entry name" value="C-terminal effector domain of the bipartite response regulators"/>
    <property type="match status" value="1"/>
</dbReference>
<name>A0ABV0EMZ9_9ENTE</name>
<dbReference type="PROSITE" id="PS51755">
    <property type="entry name" value="OMPR_PHOB"/>
    <property type="match status" value="1"/>
</dbReference>
<keyword evidence="7" id="KW-1185">Reference proteome</keyword>
<comment type="caution">
    <text evidence="6">The sequence shown here is derived from an EMBL/GenBank/DDBJ whole genome shotgun (WGS) entry which is preliminary data.</text>
</comment>
<dbReference type="Gene3D" id="1.10.10.10">
    <property type="entry name" value="Winged helix-like DNA-binding domain superfamily/Winged helix DNA-binding domain"/>
    <property type="match status" value="1"/>
</dbReference>
<feature type="domain" description="OmpR/PhoB-type" evidence="5">
    <location>
        <begin position="124"/>
        <end position="231"/>
    </location>
</feature>
<dbReference type="CDD" id="cd00383">
    <property type="entry name" value="trans_reg_C"/>
    <property type="match status" value="1"/>
</dbReference>
<protein>
    <recommendedName>
        <fullName evidence="5">OmpR/PhoB-type domain-containing protein</fullName>
    </recommendedName>
</protein>
<feature type="DNA-binding region" description="OmpR/PhoB-type" evidence="4">
    <location>
        <begin position="124"/>
        <end position="231"/>
    </location>
</feature>
<dbReference type="SMART" id="SM00862">
    <property type="entry name" value="Trans_reg_C"/>
    <property type="match status" value="1"/>
</dbReference>
<dbReference type="RefSeq" id="WP_207701437.1">
    <property type="nucleotide sequence ID" value="NZ_JAFREL020000001.1"/>
</dbReference>
<dbReference type="InterPro" id="IPR036388">
    <property type="entry name" value="WH-like_DNA-bd_sf"/>
</dbReference>
<dbReference type="Pfam" id="PF00486">
    <property type="entry name" value="Trans_reg_C"/>
    <property type="match status" value="1"/>
</dbReference>
<evidence type="ECO:0000256" key="1">
    <source>
        <dbReference type="ARBA" id="ARBA00023015"/>
    </source>
</evidence>
<evidence type="ECO:0000313" key="7">
    <source>
        <dbReference type="Proteomes" id="UP000664357"/>
    </source>
</evidence>
<evidence type="ECO:0000256" key="2">
    <source>
        <dbReference type="ARBA" id="ARBA00023125"/>
    </source>
</evidence>
<proteinExistence type="predicted"/>
<dbReference type="InterPro" id="IPR016032">
    <property type="entry name" value="Sig_transdc_resp-reg_C-effctor"/>
</dbReference>
<evidence type="ECO:0000259" key="5">
    <source>
        <dbReference type="PROSITE" id="PS51755"/>
    </source>
</evidence>
<evidence type="ECO:0000313" key="6">
    <source>
        <dbReference type="EMBL" id="MEO1768834.1"/>
    </source>
</evidence>
<evidence type="ECO:0000256" key="3">
    <source>
        <dbReference type="ARBA" id="ARBA00023163"/>
    </source>
</evidence>
<organism evidence="6 7">
    <name type="scientific">Candidatus Enterococcus ferrettii</name>
    <dbReference type="NCBI Taxonomy" id="2815324"/>
    <lineage>
        <taxon>Bacteria</taxon>
        <taxon>Bacillati</taxon>
        <taxon>Bacillota</taxon>
        <taxon>Bacilli</taxon>
        <taxon>Lactobacillales</taxon>
        <taxon>Enterococcaceae</taxon>
        <taxon>Enterococcus</taxon>
    </lineage>
</organism>
<dbReference type="EMBL" id="JAFREL020000001">
    <property type="protein sequence ID" value="MEO1768834.1"/>
    <property type="molecule type" value="Genomic_DNA"/>
</dbReference>
<sequence length="252" mass="29860">MQHVLILTKNTMTEETIISKLQRMDCEILCSTDMLWRLQKGSITPFISYFQWVILSESLCHSEVEQLLSLLKNYPLMVLRIVENDPNEEDQAYWREQGIAEWLTKDTSYESLREKMNELNNQLEQKTAFGNQILSFPSQSEHIEQNDLKRLLKSFSKTERKVFECLIEAYPKSGVLSRKELCDHLWRDGDTPSNMSQLSCLINKLKRKFEQQGITVETITTLWGRGYRFSDEFYKFWQQESHQLEDLFYATN</sequence>
<accession>A0ABV0EMZ9</accession>
<keyword evidence="2 4" id="KW-0238">DNA-binding</keyword>
<keyword evidence="3" id="KW-0804">Transcription</keyword>
<keyword evidence="1" id="KW-0805">Transcription regulation</keyword>
<gene>
    <name evidence="6" type="ORF">JZO67_000773</name>
</gene>
<dbReference type="Proteomes" id="UP000664357">
    <property type="component" value="Unassembled WGS sequence"/>
</dbReference>
<reference evidence="6 7" key="2">
    <citation type="submission" date="2024-02" db="EMBL/GenBank/DDBJ databases">
        <title>The Genome Sequence of Enterococcus sp. DIV0159.</title>
        <authorList>
            <person name="Earl A."/>
            <person name="Manson A."/>
            <person name="Gilmore M."/>
            <person name="Sanders J."/>
            <person name="Shea T."/>
            <person name="Howe W."/>
            <person name="Livny J."/>
            <person name="Cuomo C."/>
            <person name="Neafsey D."/>
            <person name="Birren B."/>
        </authorList>
    </citation>
    <scope>NUCLEOTIDE SEQUENCE [LARGE SCALE GENOMIC DNA]</scope>
    <source>
        <strain evidence="6 7">665A</strain>
    </source>
</reference>
<dbReference type="InterPro" id="IPR001867">
    <property type="entry name" value="OmpR/PhoB-type_DNA-bd"/>
</dbReference>
<evidence type="ECO:0000256" key="4">
    <source>
        <dbReference type="PROSITE-ProRule" id="PRU01091"/>
    </source>
</evidence>